<dbReference type="AlphaFoldDB" id="A0A6C1B4D9"/>
<dbReference type="InterPro" id="IPR059106">
    <property type="entry name" value="WHD_MalT"/>
</dbReference>
<dbReference type="SUPFAM" id="SSF52540">
    <property type="entry name" value="P-loop containing nucleoside triphosphate hydrolases"/>
    <property type="match status" value="1"/>
</dbReference>
<dbReference type="Pfam" id="PF00196">
    <property type="entry name" value="GerE"/>
    <property type="match status" value="1"/>
</dbReference>
<feature type="region of interest" description="Disordered" evidence="4">
    <location>
        <begin position="1"/>
        <end position="31"/>
    </location>
</feature>
<reference evidence="6 7" key="1">
    <citation type="submission" date="2020-02" db="EMBL/GenBank/DDBJ databases">
        <title>Nitrogenibacter mangrovi gen. nov., sp. nov. isolated from mangrove sediment, a denitrifying betaproteobacterium.</title>
        <authorList>
            <person name="Liao H."/>
            <person name="Tian Y."/>
        </authorList>
    </citation>
    <scope>NUCLEOTIDE SEQUENCE [LARGE SCALE GENOMIC DNA]</scope>
    <source>
        <strain evidence="6 7">M9-3-2</strain>
    </source>
</reference>
<evidence type="ECO:0000313" key="6">
    <source>
        <dbReference type="EMBL" id="QID17648.1"/>
    </source>
</evidence>
<dbReference type="InterPro" id="IPR011990">
    <property type="entry name" value="TPR-like_helical_dom_sf"/>
</dbReference>
<dbReference type="PROSITE" id="PS50043">
    <property type="entry name" value="HTH_LUXR_2"/>
    <property type="match status" value="1"/>
</dbReference>
<evidence type="ECO:0000256" key="4">
    <source>
        <dbReference type="SAM" id="MobiDB-lite"/>
    </source>
</evidence>
<evidence type="ECO:0000259" key="5">
    <source>
        <dbReference type="PROSITE" id="PS50043"/>
    </source>
</evidence>
<dbReference type="GO" id="GO:0006355">
    <property type="term" value="P:regulation of DNA-templated transcription"/>
    <property type="evidence" value="ECO:0007669"/>
    <property type="project" value="InterPro"/>
</dbReference>
<evidence type="ECO:0000313" key="7">
    <source>
        <dbReference type="Proteomes" id="UP000501991"/>
    </source>
</evidence>
<dbReference type="InterPro" id="IPR027417">
    <property type="entry name" value="P-loop_NTPase"/>
</dbReference>
<organism evidence="6 7">
    <name type="scientific">Nitrogeniibacter mangrovi</name>
    <dbReference type="NCBI Taxonomy" id="2016596"/>
    <lineage>
        <taxon>Bacteria</taxon>
        <taxon>Pseudomonadati</taxon>
        <taxon>Pseudomonadota</taxon>
        <taxon>Betaproteobacteria</taxon>
        <taxon>Rhodocyclales</taxon>
        <taxon>Zoogloeaceae</taxon>
        <taxon>Nitrogeniibacter</taxon>
    </lineage>
</organism>
<dbReference type="Gene3D" id="1.10.10.10">
    <property type="entry name" value="Winged helix-like DNA-binding domain superfamily/Winged helix DNA-binding domain"/>
    <property type="match status" value="1"/>
</dbReference>
<dbReference type="InterPro" id="IPR000792">
    <property type="entry name" value="Tscrpt_reg_LuxR_C"/>
</dbReference>
<dbReference type="KEGG" id="azq:G3580_08325"/>
<dbReference type="InterPro" id="IPR036388">
    <property type="entry name" value="WH-like_DNA-bd_sf"/>
</dbReference>
<dbReference type="EMBL" id="CP048836">
    <property type="protein sequence ID" value="QID17648.1"/>
    <property type="molecule type" value="Genomic_DNA"/>
</dbReference>
<dbReference type="SMART" id="SM00421">
    <property type="entry name" value="HTH_LUXR"/>
    <property type="match status" value="1"/>
</dbReference>
<keyword evidence="2" id="KW-0238">DNA-binding</keyword>
<dbReference type="SUPFAM" id="SSF46894">
    <property type="entry name" value="C-terminal effector domain of the bipartite response regulators"/>
    <property type="match status" value="1"/>
</dbReference>
<dbReference type="Pfam" id="PF25873">
    <property type="entry name" value="WHD_MalT"/>
    <property type="match status" value="1"/>
</dbReference>
<dbReference type="CDD" id="cd06170">
    <property type="entry name" value="LuxR_C_like"/>
    <property type="match status" value="1"/>
</dbReference>
<dbReference type="GO" id="GO:0003677">
    <property type="term" value="F:DNA binding"/>
    <property type="evidence" value="ECO:0007669"/>
    <property type="project" value="UniProtKB-KW"/>
</dbReference>
<proteinExistence type="predicted"/>
<dbReference type="SUPFAM" id="SSF48452">
    <property type="entry name" value="TPR-like"/>
    <property type="match status" value="1"/>
</dbReference>
<dbReference type="Gene3D" id="1.25.40.10">
    <property type="entry name" value="Tetratricopeptide repeat domain"/>
    <property type="match status" value="1"/>
</dbReference>
<keyword evidence="7" id="KW-1185">Reference proteome</keyword>
<feature type="domain" description="HTH luxR-type" evidence="5">
    <location>
        <begin position="883"/>
        <end position="948"/>
    </location>
</feature>
<accession>A0A6C1B4D9</accession>
<dbReference type="Gene3D" id="3.40.50.300">
    <property type="entry name" value="P-loop containing nucleotide triphosphate hydrolases"/>
    <property type="match status" value="1"/>
</dbReference>
<dbReference type="RefSeq" id="WP_173764811.1">
    <property type="nucleotide sequence ID" value="NZ_CP048836.1"/>
</dbReference>
<evidence type="ECO:0000256" key="3">
    <source>
        <dbReference type="ARBA" id="ARBA00023163"/>
    </source>
</evidence>
<dbReference type="InterPro" id="IPR041617">
    <property type="entry name" value="TPR_MalT"/>
</dbReference>
<dbReference type="Pfam" id="PF17874">
    <property type="entry name" value="TPR_MalT"/>
    <property type="match status" value="1"/>
</dbReference>
<dbReference type="Proteomes" id="UP000501991">
    <property type="component" value="Chromosome"/>
</dbReference>
<name>A0A6C1B4D9_9RHOO</name>
<gene>
    <name evidence="6" type="ORF">G3580_08325</name>
</gene>
<sequence>MNNTDPSFVIDARTPQPAGSADVQAAPSPASEAAEVGLHRPLLVKTKLSPPSNARTLLERAQLCARVHDALSRQLILVSAPAGYGKTSLLVQTFESLKSLRLAPAWLSLDKEDNDLTHFLSYVVSTLLADHPSFGHGSTALLNSGVYVPPGVLRNTFINDLHAFREPIYLFFDDFHLITAPEVLDLVNTVLNTQLAHVHLLVSSRHMDNLPLSRLRAAGAVEVIEAKDLSFSVDEARNFVSQFGSIGLSSTHAQTLCQRTEGWATGLQMAAIALRSRPDIDHFLSDFSGANRNVADFLIDEVFSSQPPVIQEFLLSTSILNRFNVSLCNAVVGREDSRAMLDELERANLFIFALDTERNWYRFHHLFTQLLRKRLQESHPGLARELHLRASEWSAAHDLGFEAVEHAFAADDVDRAAQLLDQFSARLFALGQTSALTRFTSKLPPRVLERLPRLQLDLAWFMELTWRFDEAREALSLVRAELARRYKGIEDHHQDAERTFLQSELAHREMMLALFLDDVIETRIKAREWLEADRTKEPFMRGSTGTALLLANREQYKCEGTAAAAKTLSEVIRNGGALYGIAFHESVVGSIFFLRGDLDQAESAYESGRRIAKQLHGEGSPLFAMPTVLLAELRYEQGRCDDARRLLDTQHIAADLGFIDKLIAGFITRSRLAVLGGDYHEAARCLEDATYIAAQYGFERLHAHILNERVRQLLCLGHIREAIDLFREVRYRPLLDERLSPGDHTTTKHELLALATARLYLETGRETEAVTLLKQWYGFVTTRRCHRSAIRIGLLLAKAKLALNNRLAAQRLVVEALQMGERGGFVRSFLDEGLPIIELLRHIAQMDPSVQPFSRSYLEALIAAGTGAGDCAEPSPEPPPDLETIEVANISNREIQILNLGARGLPNRDVAATLFLAESTVKWYWQRIFDRLDVRRRSDAIKRARCLGWIQ</sequence>
<dbReference type="PRINTS" id="PR00038">
    <property type="entry name" value="HTHLUXR"/>
</dbReference>
<evidence type="ECO:0000256" key="1">
    <source>
        <dbReference type="ARBA" id="ARBA00023015"/>
    </source>
</evidence>
<keyword evidence="1" id="KW-0805">Transcription regulation</keyword>
<dbReference type="PANTHER" id="PTHR44688">
    <property type="entry name" value="DNA-BINDING TRANSCRIPTIONAL ACTIVATOR DEVR_DOSR"/>
    <property type="match status" value="1"/>
</dbReference>
<dbReference type="PANTHER" id="PTHR44688:SF16">
    <property type="entry name" value="DNA-BINDING TRANSCRIPTIONAL ACTIVATOR DEVR_DOSR"/>
    <property type="match status" value="1"/>
</dbReference>
<dbReference type="PROSITE" id="PS00622">
    <property type="entry name" value="HTH_LUXR_1"/>
    <property type="match status" value="1"/>
</dbReference>
<protein>
    <recommendedName>
        <fullName evidence="5">HTH luxR-type domain-containing protein</fullName>
    </recommendedName>
</protein>
<evidence type="ECO:0000256" key="2">
    <source>
        <dbReference type="ARBA" id="ARBA00023125"/>
    </source>
</evidence>
<dbReference type="InterPro" id="IPR016032">
    <property type="entry name" value="Sig_transdc_resp-reg_C-effctor"/>
</dbReference>
<keyword evidence="3" id="KW-0804">Transcription</keyword>